<evidence type="ECO:0000313" key="1">
    <source>
        <dbReference type="EMBL" id="OGD09913.1"/>
    </source>
</evidence>
<name>A0A1F4ZU06_9BACT</name>
<organism evidence="1 2">
    <name type="scientific">Candidatus Amesbacteria bacterium RIFOXYB1_FULL_44_23</name>
    <dbReference type="NCBI Taxonomy" id="1797263"/>
    <lineage>
        <taxon>Bacteria</taxon>
        <taxon>Candidatus Amesiibacteriota</taxon>
    </lineage>
</organism>
<dbReference type="AlphaFoldDB" id="A0A1F4ZU06"/>
<reference evidence="1 2" key="1">
    <citation type="journal article" date="2016" name="Nat. Commun.">
        <title>Thousands of microbial genomes shed light on interconnected biogeochemical processes in an aquifer system.</title>
        <authorList>
            <person name="Anantharaman K."/>
            <person name="Brown C.T."/>
            <person name="Hug L.A."/>
            <person name="Sharon I."/>
            <person name="Castelle C.J."/>
            <person name="Probst A.J."/>
            <person name="Thomas B.C."/>
            <person name="Singh A."/>
            <person name="Wilkins M.J."/>
            <person name="Karaoz U."/>
            <person name="Brodie E.L."/>
            <person name="Williams K.H."/>
            <person name="Hubbard S.S."/>
            <person name="Banfield J.F."/>
        </authorList>
    </citation>
    <scope>NUCLEOTIDE SEQUENCE [LARGE SCALE GENOMIC DNA]</scope>
</reference>
<dbReference type="Pfam" id="PF11950">
    <property type="entry name" value="DUF3467"/>
    <property type="match status" value="1"/>
</dbReference>
<protein>
    <submittedName>
        <fullName evidence="1">Uncharacterized protein</fullName>
    </submittedName>
</protein>
<comment type="caution">
    <text evidence="1">The sequence shown here is derived from an EMBL/GenBank/DDBJ whole genome shotgun (WGS) entry which is preliminary data.</text>
</comment>
<sequence>MAAEEKNVNQAVNVNLDAGKTPVLFTDNVFISSNEDGVVLDVGQRVGNTNQVTVVARIGMSRSHAKKLADALSKNLMTVAAATQTGKKVVN</sequence>
<dbReference type="EMBL" id="MEXR01000019">
    <property type="protein sequence ID" value="OGD09913.1"/>
    <property type="molecule type" value="Genomic_DNA"/>
</dbReference>
<accession>A0A1F4ZU06</accession>
<evidence type="ECO:0000313" key="2">
    <source>
        <dbReference type="Proteomes" id="UP000176424"/>
    </source>
</evidence>
<dbReference type="STRING" id="1797263.A2397_06330"/>
<dbReference type="Proteomes" id="UP000176424">
    <property type="component" value="Unassembled WGS sequence"/>
</dbReference>
<gene>
    <name evidence="1" type="ORF">A2397_06330</name>
</gene>
<proteinExistence type="predicted"/>
<dbReference type="InterPro" id="IPR021857">
    <property type="entry name" value="DUF3467"/>
</dbReference>